<dbReference type="Proteomes" id="UP001161247">
    <property type="component" value="Chromosome 2"/>
</dbReference>
<accession>A0AAV1CEQ8</accession>
<feature type="compositionally biased region" description="Polar residues" evidence="1">
    <location>
        <begin position="32"/>
        <end position="45"/>
    </location>
</feature>
<sequence>MMRIWILRDLRLLLSGRKVLPLSMLRSKQKENSSAASTANFGSPSEDTEVPGTEGSSKKLKMTNVVPDVEILSSTEVFSLKPLASKSVFEDSEEKGHPSTEFPAKEVYEGPSVPPANPVISSGISARGIEPFRLVPSVEVKGYGGEVYGFRGTCSALRKELGDVREEFRVAKDDLNLIQTEKASLEKRVVELGDASARSQEENKNLIKELETLRQDPHLLITKGLPYFFSKGLVDSVFQRHFKRLSYYQKAIGEHKMALHYHLSFEGVELEEMPGYNPNAVTKAQEAKGALHQLALDYHKVLADNAHNPTPVLMGIRAKRLMPNPDVSTSRIVAAQGVFGAGDGEGEVNQMKAS</sequence>
<evidence type="ECO:0000256" key="1">
    <source>
        <dbReference type="SAM" id="MobiDB-lite"/>
    </source>
</evidence>
<evidence type="ECO:0000313" key="2">
    <source>
        <dbReference type="EMBL" id="CAI9094181.1"/>
    </source>
</evidence>
<keyword evidence="3" id="KW-1185">Reference proteome</keyword>
<feature type="region of interest" description="Disordered" evidence="1">
    <location>
        <begin position="27"/>
        <end position="59"/>
    </location>
</feature>
<evidence type="ECO:0000313" key="3">
    <source>
        <dbReference type="Proteomes" id="UP001161247"/>
    </source>
</evidence>
<reference evidence="2" key="1">
    <citation type="submission" date="2023-03" db="EMBL/GenBank/DDBJ databases">
        <authorList>
            <person name="Julca I."/>
        </authorList>
    </citation>
    <scope>NUCLEOTIDE SEQUENCE</scope>
</reference>
<proteinExistence type="predicted"/>
<gene>
    <name evidence="2" type="ORF">OLC1_LOCUS5404</name>
</gene>
<dbReference type="EMBL" id="OX459119">
    <property type="protein sequence ID" value="CAI9094181.1"/>
    <property type="molecule type" value="Genomic_DNA"/>
</dbReference>
<dbReference type="AlphaFoldDB" id="A0AAV1CEQ8"/>
<feature type="region of interest" description="Disordered" evidence="1">
    <location>
        <begin position="89"/>
        <end position="110"/>
    </location>
</feature>
<organism evidence="2 3">
    <name type="scientific">Oldenlandia corymbosa var. corymbosa</name>
    <dbReference type="NCBI Taxonomy" id="529605"/>
    <lineage>
        <taxon>Eukaryota</taxon>
        <taxon>Viridiplantae</taxon>
        <taxon>Streptophyta</taxon>
        <taxon>Embryophyta</taxon>
        <taxon>Tracheophyta</taxon>
        <taxon>Spermatophyta</taxon>
        <taxon>Magnoliopsida</taxon>
        <taxon>eudicotyledons</taxon>
        <taxon>Gunneridae</taxon>
        <taxon>Pentapetalae</taxon>
        <taxon>asterids</taxon>
        <taxon>lamiids</taxon>
        <taxon>Gentianales</taxon>
        <taxon>Rubiaceae</taxon>
        <taxon>Rubioideae</taxon>
        <taxon>Spermacoceae</taxon>
        <taxon>Hedyotis-Oldenlandia complex</taxon>
        <taxon>Oldenlandia</taxon>
    </lineage>
</organism>
<feature type="compositionally biased region" description="Basic and acidic residues" evidence="1">
    <location>
        <begin position="94"/>
        <end position="108"/>
    </location>
</feature>
<protein>
    <submittedName>
        <fullName evidence="2">OLC1v1029874C1</fullName>
    </submittedName>
</protein>
<name>A0AAV1CEQ8_OLDCO</name>